<evidence type="ECO:0000313" key="9">
    <source>
        <dbReference type="Proteomes" id="UP001583280"/>
    </source>
</evidence>
<evidence type="ECO:0000256" key="3">
    <source>
        <dbReference type="ARBA" id="ARBA00022771"/>
    </source>
</evidence>
<feature type="compositionally biased region" description="Low complexity" evidence="6">
    <location>
        <begin position="138"/>
        <end position="156"/>
    </location>
</feature>
<dbReference type="InterPro" id="IPR036236">
    <property type="entry name" value="Znf_C2H2_sf"/>
</dbReference>
<evidence type="ECO:0000259" key="7">
    <source>
        <dbReference type="PROSITE" id="PS50157"/>
    </source>
</evidence>
<protein>
    <recommendedName>
        <fullName evidence="7">C2H2-type domain-containing protein</fullName>
    </recommendedName>
</protein>
<feature type="compositionally biased region" description="Polar residues" evidence="6">
    <location>
        <begin position="189"/>
        <end position="199"/>
    </location>
</feature>
<proteinExistence type="predicted"/>
<feature type="compositionally biased region" description="Pro residues" evidence="6">
    <location>
        <begin position="174"/>
        <end position="188"/>
    </location>
</feature>
<accession>A0ABR3YW09</accession>
<sequence length="352" mass="38039">MRGLTSDPMANSEMSNGLAMPFDFETVGSMAPGSASQRYPCVQNPQSPNYEKDLSRWDQGYSEDSCASNWPSGNSMWGVSLEPQLDVGLNYDMSSCLDMTSPTLSTMSFGTNSGMPSALFSPLSLLSETPSDLSGQMSLLPTPSTTPVSVSSVSSSGQIFPAPASTPIRIEPVAAPPPPPPPPPPPLPSTSVASTQCRSSIPGFGVPLSMSLSESTRSSTAEPVRKTPTVKRVGTNQCETCGKLFQRTSELSKHRRYHLKDHKCTHNGCEAAFSTRKDLKRHINSAHSTSKTGHVCRMPGCGKNVSRKVYNRSDNFLRHLRTAHFHEDIDVTNALRTWLDDGPGSNDNNETE</sequence>
<keyword evidence="2" id="KW-0677">Repeat</keyword>
<dbReference type="PROSITE" id="PS00028">
    <property type="entry name" value="ZINC_FINGER_C2H2_1"/>
    <property type="match status" value="2"/>
</dbReference>
<keyword evidence="3 5" id="KW-0863">Zinc-finger</keyword>
<dbReference type="Gene3D" id="3.30.160.60">
    <property type="entry name" value="Classic Zinc Finger"/>
    <property type="match status" value="1"/>
</dbReference>
<dbReference type="Pfam" id="PF00096">
    <property type="entry name" value="zf-C2H2"/>
    <property type="match status" value="2"/>
</dbReference>
<evidence type="ECO:0000256" key="1">
    <source>
        <dbReference type="ARBA" id="ARBA00022723"/>
    </source>
</evidence>
<dbReference type="PANTHER" id="PTHR14003:SF20">
    <property type="entry name" value="FINGER DOMAIN PROTEIN, PUTATIVE (AFU_ORTHOLOGUE AFUA_4G10380)-RELATED"/>
    <property type="match status" value="1"/>
</dbReference>
<evidence type="ECO:0000256" key="2">
    <source>
        <dbReference type="ARBA" id="ARBA00022737"/>
    </source>
</evidence>
<keyword evidence="4" id="KW-0862">Zinc</keyword>
<dbReference type="PROSITE" id="PS50157">
    <property type="entry name" value="ZINC_FINGER_C2H2_2"/>
    <property type="match status" value="2"/>
</dbReference>
<dbReference type="SUPFAM" id="SSF57667">
    <property type="entry name" value="beta-beta-alpha zinc fingers"/>
    <property type="match status" value="1"/>
</dbReference>
<name>A0ABR3YW09_9PEZI</name>
<dbReference type="Proteomes" id="UP001583280">
    <property type="component" value="Unassembled WGS sequence"/>
</dbReference>
<evidence type="ECO:0000256" key="6">
    <source>
        <dbReference type="SAM" id="MobiDB-lite"/>
    </source>
</evidence>
<dbReference type="SMART" id="SM00355">
    <property type="entry name" value="ZnF_C2H2"/>
    <property type="match status" value="3"/>
</dbReference>
<feature type="domain" description="C2H2-type" evidence="7">
    <location>
        <begin position="236"/>
        <end position="263"/>
    </location>
</feature>
<evidence type="ECO:0000256" key="5">
    <source>
        <dbReference type="PROSITE-ProRule" id="PRU00042"/>
    </source>
</evidence>
<evidence type="ECO:0000256" key="4">
    <source>
        <dbReference type="ARBA" id="ARBA00022833"/>
    </source>
</evidence>
<keyword evidence="1" id="KW-0479">Metal-binding</keyword>
<comment type="caution">
    <text evidence="8">The sequence shown here is derived from an EMBL/GenBank/DDBJ whole genome shotgun (WGS) entry which is preliminary data.</text>
</comment>
<dbReference type="EMBL" id="JAWDJO010000130">
    <property type="protein sequence ID" value="KAL1892443.1"/>
    <property type="molecule type" value="Genomic_DNA"/>
</dbReference>
<reference evidence="8 9" key="1">
    <citation type="journal article" date="2024" name="IMA Fungus">
        <title>IMA Genome - F19 : A genome assembly and annotation guide to empower mycologists, including annotated draft genome sequences of Ceratocystis pirilliformis, Diaporthe australafricana, Fusarium ophioides, Paecilomyces lecythidis, and Sporothrix stenoceras.</title>
        <authorList>
            <person name="Aylward J."/>
            <person name="Wilson A.M."/>
            <person name="Visagie C.M."/>
            <person name="Spraker J."/>
            <person name="Barnes I."/>
            <person name="Buitendag C."/>
            <person name="Ceriani C."/>
            <person name="Del Mar Angel L."/>
            <person name="du Plessis D."/>
            <person name="Fuchs T."/>
            <person name="Gasser K."/>
            <person name="Kramer D."/>
            <person name="Li W."/>
            <person name="Munsamy K."/>
            <person name="Piso A."/>
            <person name="Price J.L."/>
            <person name="Sonnekus B."/>
            <person name="Thomas C."/>
            <person name="van der Nest A."/>
            <person name="van Dijk A."/>
            <person name="van Heerden A."/>
            <person name="van Vuuren N."/>
            <person name="Yilmaz N."/>
            <person name="Duong T.A."/>
            <person name="van der Merwe N.A."/>
            <person name="Wingfield M.J."/>
            <person name="Wingfield B.D."/>
        </authorList>
    </citation>
    <scope>NUCLEOTIDE SEQUENCE [LARGE SCALE GENOMIC DNA]</scope>
    <source>
        <strain evidence="8 9">CMW 12675</strain>
    </source>
</reference>
<evidence type="ECO:0000313" key="8">
    <source>
        <dbReference type="EMBL" id="KAL1892443.1"/>
    </source>
</evidence>
<feature type="domain" description="C2H2-type" evidence="7">
    <location>
        <begin position="262"/>
        <end position="292"/>
    </location>
</feature>
<feature type="compositionally biased region" description="Low complexity" evidence="6">
    <location>
        <begin position="208"/>
        <end position="220"/>
    </location>
</feature>
<feature type="region of interest" description="Disordered" evidence="6">
    <location>
        <begin position="130"/>
        <end position="229"/>
    </location>
</feature>
<keyword evidence="9" id="KW-1185">Reference proteome</keyword>
<gene>
    <name evidence="8" type="ORF">Cpir12675_004526</name>
</gene>
<dbReference type="InterPro" id="IPR013087">
    <property type="entry name" value="Znf_C2H2_type"/>
</dbReference>
<organism evidence="8 9">
    <name type="scientific">Ceratocystis pirilliformis</name>
    <dbReference type="NCBI Taxonomy" id="259994"/>
    <lineage>
        <taxon>Eukaryota</taxon>
        <taxon>Fungi</taxon>
        <taxon>Dikarya</taxon>
        <taxon>Ascomycota</taxon>
        <taxon>Pezizomycotina</taxon>
        <taxon>Sordariomycetes</taxon>
        <taxon>Hypocreomycetidae</taxon>
        <taxon>Microascales</taxon>
        <taxon>Ceratocystidaceae</taxon>
        <taxon>Ceratocystis</taxon>
    </lineage>
</organism>
<dbReference type="PANTHER" id="PTHR14003">
    <property type="entry name" value="TRANSCRIPTIONAL REPRESSOR PROTEIN YY"/>
    <property type="match status" value="1"/>
</dbReference>